<feature type="non-terminal residue" evidence="1">
    <location>
        <position position="1"/>
    </location>
</feature>
<sequence>MDIVDDLQVQLEQKHVERSKTEFEIQTLKEELQLMHQAKEFLDEEHETIIAAETEANEYLLSSLNESIVNIREDF</sequence>
<reference evidence="1" key="1">
    <citation type="submission" date="2021-02" db="EMBL/GenBank/DDBJ databases">
        <authorList>
            <person name="Nowell W R."/>
        </authorList>
    </citation>
    <scope>NUCLEOTIDE SEQUENCE</scope>
</reference>
<gene>
    <name evidence="1" type="ORF">GIL414_LOCUS86356</name>
</gene>
<name>A0A8S3K7F9_9BILA</name>
<organism evidence="1 2">
    <name type="scientific">Rotaria magnacalcarata</name>
    <dbReference type="NCBI Taxonomy" id="392030"/>
    <lineage>
        <taxon>Eukaryota</taxon>
        <taxon>Metazoa</taxon>
        <taxon>Spiralia</taxon>
        <taxon>Gnathifera</taxon>
        <taxon>Rotifera</taxon>
        <taxon>Eurotatoria</taxon>
        <taxon>Bdelloidea</taxon>
        <taxon>Philodinida</taxon>
        <taxon>Philodinidae</taxon>
        <taxon>Rotaria</taxon>
    </lineage>
</organism>
<accession>A0A8S3K7F9</accession>
<evidence type="ECO:0000313" key="1">
    <source>
        <dbReference type="EMBL" id="CAF5224933.1"/>
    </source>
</evidence>
<proteinExistence type="predicted"/>
<feature type="non-terminal residue" evidence="1">
    <location>
        <position position="75"/>
    </location>
</feature>
<dbReference type="Proteomes" id="UP000681720">
    <property type="component" value="Unassembled WGS sequence"/>
</dbReference>
<evidence type="ECO:0000313" key="2">
    <source>
        <dbReference type="Proteomes" id="UP000681720"/>
    </source>
</evidence>
<dbReference type="AlphaFoldDB" id="A0A8S3K7F9"/>
<dbReference type="EMBL" id="CAJOBJ010374475">
    <property type="protein sequence ID" value="CAF5224933.1"/>
    <property type="molecule type" value="Genomic_DNA"/>
</dbReference>
<comment type="caution">
    <text evidence="1">The sequence shown here is derived from an EMBL/GenBank/DDBJ whole genome shotgun (WGS) entry which is preliminary data.</text>
</comment>
<protein>
    <submittedName>
        <fullName evidence="1">Uncharacterized protein</fullName>
    </submittedName>
</protein>